<feature type="compositionally biased region" description="Polar residues" evidence="8">
    <location>
        <begin position="617"/>
        <end position="629"/>
    </location>
</feature>
<evidence type="ECO:0000256" key="6">
    <source>
        <dbReference type="ARBA" id="ARBA00023212"/>
    </source>
</evidence>
<feature type="region of interest" description="Disordered" evidence="8">
    <location>
        <begin position="130"/>
        <end position="215"/>
    </location>
</feature>
<dbReference type="Proteomes" id="UP000694548">
    <property type="component" value="Chromosome sgr09"/>
</dbReference>
<dbReference type="PANTHER" id="PTHR11501:SF16">
    <property type="entry name" value="MICROTUBULE-ASSOCIATED PROTEIN 4"/>
    <property type="match status" value="1"/>
</dbReference>
<comment type="subcellular location">
    <subcellularLocation>
        <location evidence="1 7">Cytoplasm</location>
        <location evidence="1 7">Cytoskeleton</location>
    </subcellularLocation>
</comment>
<feature type="compositionally biased region" description="Low complexity" evidence="8">
    <location>
        <begin position="49"/>
        <end position="65"/>
    </location>
</feature>
<evidence type="ECO:0000256" key="2">
    <source>
        <dbReference type="ARBA" id="ARBA00022490"/>
    </source>
</evidence>
<name>A0A8C6Q3B6_NOTFU</name>
<feature type="compositionally biased region" description="Basic and acidic residues" evidence="8">
    <location>
        <begin position="519"/>
        <end position="553"/>
    </location>
</feature>
<dbReference type="GeneTree" id="ENSGT00940000159742"/>
<evidence type="ECO:0000256" key="5">
    <source>
        <dbReference type="ARBA" id="ARBA00022737"/>
    </source>
</evidence>
<evidence type="ECO:0000313" key="10">
    <source>
        <dbReference type="Ensembl" id="ENSNFUP00015052304.1"/>
    </source>
</evidence>
<feature type="compositionally biased region" description="Low complexity" evidence="8">
    <location>
        <begin position="667"/>
        <end position="701"/>
    </location>
</feature>
<dbReference type="GO" id="GO:0000226">
    <property type="term" value="P:microtubule cytoskeleton organization"/>
    <property type="evidence" value="ECO:0007669"/>
    <property type="project" value="TreeGrafter"/>
</dbReference>
<feature type="compositionally biased region" description="Polar residues" evidence="8">
    <location>
        <begin position="195"/>
        <end position="205"/>
    </location>
</feature>
<dbReference type="GeneID" id="107384193"/>
<dbReference type="GO" id="GO:0005874">
    <property type="term" value="C:microtubule"/>
    <property type="evidence" value="ECO:0007669"/>
    <property type="project" value="UniProtKB-KW"/>
</dbReference>
<evidence type="ECO:0000256" key="1">
    <source>
        <dbReference type="ARBA" id="ARBA00004245"/>
    </source>
</evidence>
<evidence type="ECO:0000256" key="3">
    <source>
        <dbReference type="ARBA" id="ARBA00022553"/>
    </source>
</evidence>
<feature type="compositionally biased region" description="Polar residues" evidence="8">
    <location>
        <begin position="341"/>
        <end position="357"/>
    </location>
</feature>
<dbReference type="Ensembl" id="ENSNFUT00015054536.1">
    <property type="protein sequence ID" value="ENSNFUP00015052304.1"/>
    <property type="gene ID" value="ENSNFUG00015024394.1"/>
</dbReference>
<evidence type="ECO:0000256" key="8">
    <source>
        <dbReference type="SAM" id="MobiDB-lite"/>
    </source>
</evidence>
<dbReference type="InterPro" id="IPR001084">
    <property type="entry name" value="MAP_tubulin-bd_rpt"/>
</dbReference>
<reference evidence="9" key="2">
    <citation type="submission" date="2020-03" db="EMBL/GenBank/DDBJ databases">
        <title>Intra-Species Differences in Population Size shape Life History and Genome Evolution.</title>
        <authorList>
            <person name="Willemsen D."/>
            <person name="Cui R."/>
            <person name="Valenzano D.R."/>
        </authorList>
    </citation>
    <scope>NUCLEOTIDE SEQUENCE</scope>
    <source>
        <strain evidence="9">GRZ</strain>
        <tissue evidence="9">Whole</tissue>
    </source>
</reference>
<dbReference type="AlphaFoldDB" id="A0A8C6Q3B6"/>
<proteinExistence type="predicted"/>
<accession>A0A8C6Q3B6</accession>
<evidence type="ECO:0000256" key="4">
    <source>
        <dbReference type="ARBA" id="ARBA00022701"/>
    </source>
</evidence>
<feature type="compositionally biased region" description="Polar residues" evidence="8">
    <location>
        <begin position="37"/>
        <end position="47"/>
    </location>
</feature>
<gene>
    <name evidence="10" type="primary">map4l</name>
    <name evidence="9" type="ORF">G4P62_009251</name>
</gene>
<feature type="compositionally biased region" description="Low complexity" evidence="8">
    <location>
        <begin position="754"/>
        <end position="772"/>
    </location>
</feature>
<sequence length="1020" mass="106635">MSFLSGLPWQQPGIINGSSGYGQPSSGHQQQLQQQQHKPPSTPSSANIPAVLASSPLSPSGPAAARHSDWHCQGQTAPGGVMAAAQAASRTTLMEDEVKLGQGSTEGISSGVIVPETQSFSMPVLKIEDDWSKGDRPQVDGQRAGGAGASLGSAGQSPSSPLSTQSSSSSIPSPSFSPGRMFSNSNPKPVSSPSFGQTNLQQINTDSKDGFSEQGSLSAFQGHSVHPAPYETSKPQDRIASFASSTTLSLSGNLQKHLKEDSFASKSDSQMFKPYLEKQVVDVSALTSDLARGTEDPLGGTPTSPANAAATGAVGCVVGRNGLEGQNLSHSEKGKEDMRTKPSSTVAENRVASSSLSQDLNRIEDGRMGSCAIPNMDSKPARSNELPQRTAVRRAMSDCSHLSVPMVMAGVYPTNMGTSQVTATNLPDFALTGVTCPPRAPYPHAAVRRSLTVTDGTEVAAAMATIISSPLMTSSVLPASPPPKRHYGSCETNFLLPVPPVGTPLTGNPEGLQNATVKSDNKDKQEKADITSGKVDKIDTSDKKEEQQKKETNTDVNKTPENILKKEEKVEKINDKEKTDKPEKVDKPEKTNKDEKEEKEEKKVAEKDDKGGKGTAKSPTGNGSKTLPSPDSKGKPDVGSTKTNAAKSRPSNLSTNNEANSAKRPSPTTANKKSPAPKATTPTAAKRLPAAAASNKAAKTPENGTADKRPPVSKATPRTEASKNGSSAAAANKPAANKNDKTEAKTGEAKKPKTTAQPRPASTATPAPAASTNGDGHRRRVITKPPVPKQTPVEKKPTAPRPPRTPRPINAPTPDLKNVRSKIGSTDNIKYQPGRGKVSSTPNNKTSDSSSPATKARVQIVHKKLDFSHVTSRCGSKDNIKHVPGGGNVQILNKKVDVSKVTSKCGSKDNIKHKPGGGDVKIESHKLNIKAKSKIGSLDNVGQGNGQTNGHKEEKTGEKTSPPPSGAPTTGPAGVAKATAPGGGVVKENGTKEPTPTPFGGDGLREPLSMSMDKRITETN</sequence>
<evidence type="ECO:0000313" key="11">
    <source>
        <dbReference type="Proteomes" id="UP000694548"/>
    </source>
</evidence>
<feature type="region of interest" description="Disordered" evidence="8">
    <location>
        <begin position="930"/>
        <end position="1020"/>
    </location>
</feature>
<dbReference type="InterPro" id="IPR027324">
    <property type="entry name" value="MAP2/MAP4/Tau"/>
</dbReference>
<feature type="compositionally biased region" description="Basic and acidic residues" evidence="8">
    <location>
        <begin position="563"/>
        <end position="612"/>
    </location>
</feature>
<organism evidence="10 11">
    <name type="scientific">Nothobranchius furzeri</name>
    <name type="common">Turquoise killifish</name>
    <dbReference type="NCBI Taxonomy" id="105023"/>
    <lineage>
        <taxon>Eukaryota</taxon>
        <taxon>Metazoa</taxon>
        <taxon>Chordata</taxon>
        <taxon>Craniata</taxon>
        <taxon>Vertebrata</taxon>
        <taxon>Euteleostomi</taxon>
        <taxon>Actinopterygii</taxon>
        <taxon>Neopterygii</taxon>
        <taxon>Teleostei</taxon>
        <taxon>Neoteleostei</taxon>
        <taxon>Acanthomorphata</taxon>
        <taxon>Ovalentaria</taxon>
        <taxon>Atherinomorphae</taxon>
        <taxon>Cyprinodontiformes</taxon>
        <taxon>Nothobranchiidae</taxon>
        <taxon>Nothobranchius</taxon>
    </lineage>
</organism>
<feature type="compositionally biased region" description="Low complexity" evidence="8">
    <location>
        <begin position="150"/>
        <end position="194"/>
    </location>
</feature>
<dbReference type="EMBL" id="JAAVVJ010000005">
    <property type="protein sequence ID" value="KAF7222852.1"/>
    <property type="molecule type" value="Genomic_DNA"/>
</dbReference>
<dbReference type="GO" id="GO:0043005">
    <property type="term" value="C:neuron projection"/>
    <property type="evidence" value="ECO:0007669"/>
    <property type="project" value="TreeGrafter"/>
</dbReference>
<dbReference type="Proteomes" id="UP000822369">
    <property type="component" value="Chromosome 5"/>
</dbReference>
<dbReference type="PROSITE" id="PS51491">
    <property type="entry name" value="TAU_MAP_2"/>
    <property type="match status" value="3"/>
</dbReference>
<dbReference type="OrthoDB" id="9378527at2759"/>
<reference evidence="10" key="1">
    <citation type="submission" date="2014-08" db="EMBL/GenBank/DDBJ databases">
        <authorList>
            <person name="Senf B."/>
            <person name="Petzold A."/>
            <person name="Downie B.R."/>
            <person name="Koch P."/>
            <person name="Platzer M."/>
        </authorList>
    </citation>
    <scope>NUCLEOTIDE SEQUENCE [LARGE SCALE GENOMIC DNA]</scope>
    <source>
        <strain evidence="10">GRZ</strain>
    </source>
</reference>
<dbReference type="PROSITE" id="PS00229">
    <property type="entry name" value="TAU_MAP_1"/>
    <property type="match status" value="1"/>
</dbReference>
<dbReference type="Pfam" id="PF00418">
    <property type="entry name" value="Tubulin-binding"/>
    <property type="match status" value="3"/>
</dbReference>
<evidence type="ECO:0000256" key="7">
    <source>
        <dbReference type="RuleBase" id="RU000686"/>
    </source>
</evidence>
<feature type="region of interest" description="Disordered" evidence="8">
    <location>
        <begin position="500"/>
        <end position="855"/>
    </location>
</feature>
<feature type="compositionally biased region" description="Polar residues" evidence="8">
    <location>
        <begin position="640"/>
        <end position="660"/>
    </location>
</feature>
<feature type="compositionally biased region" description="Pro residues" evidence="8">
    <location>
        <begin position="799"/>
        <end position="811"/>
    </location>
</feature>
<feature type="compositionally biased region" description="Polar residues" evidence="8">
    <location>
        <begin position="838"/>
        <end position="853"/>
    </location>
</feature>
<feature type="compositionally biased region" description="Low complexity" evidence="8">
    <location>
        <begin position="722"/>
        <end position="737"/>
    </location>
</feature>
<dbReference type="GO" id="GO:0031175">
    <property type="term" value="P:neuron projection development"/>
    <property type="evidence" value="ECO:0007669"/>
    <property type="project" value="TreeGrafter"/>
</dbReference>
<keyword evidence="5" id="KW-0677">Repeat</keyword>
<keyword evidence="4 7" id="KW-0493">Microtubule</keyword>
<reference evidence="10" key="3">
    <citation type="submission" date="2025-05" db="UniProtKB">
        <authorList>
            <consortium name="Ensembl"/>
        </authorList>
    </citation>
    <scope>IDENTIFICATION</scope>
</reference>
<protein>
    <recommendedName>
        <fullName evidence="7">Microtubule-associated protein</fullName>
    </recommendedName>
</protein>
<feature type="compositionally biased region" description="Basic and acidic residues" evidence="8">
    <location>
        <begin position="738"/>
        <end position="751"/>
    </location>
</feature>
<keyword evidence="3" id="KW-0597">Phosphoprotein</keyword>
<keyword evidence="2 7" id="KW-0963">Cytoplasm</keyword>
<feature type="compositionally biased region" description="Low complexity" evidence="8">
    <location>
        <begin position="967"/>
        <end position="980"/>
    </location>
</feature>
<evidence type="ECO:0000313" key="9">
    <source>
        <dbReference type="EMBL" id="KAF7222852.1"/>
    </source>
</evidence>
<feature type="compositionally biased region" description="Polar residues" evidence="8">
    <location>
        <begin position="940"/>
        <end position="949"/>
    </location>
</feature>
<keyword evidence="11" id="KW-1185">Reference proteome</keyword>
<keyword evidence="6 7" id="KW-0206">Cytoskeleton</keyword>
<feature type="compositionally biased region" description="Polar residues" evidence="8">
    <location>
        <begin position="16"/>
        <end position="28"/>
    </location>
</feature>
<feature type="region of interest" description="Disordered" evidence="8">
    <location>
        <begin position="323"/>
        <end position="357"/>
    </location>
</feature>
<feature type="compositionally biased region" description="Basic and acidic residues" evidence="8">
    <location>
        <begin position="330"/>
        <end position="340"/>
    </location>
</feature>
<dbReference type="PANTHER" id="PTHR11501">
    <property type="entry name" value="MICROTUBULE-ASSOCIATED PROTEIN"/>
    <property type="match status" value="1"/>
</dbReference>
<dbReference type="GO" id="GO:0008017">
    <property type="term" value="F:microtubule binding"/>
    <property type="evidence" value="ECO:0007669"/>
    <property type="project" value="InterPro"/>
</dbReference>
<feature type="region of interest" description="Disordered" evidence="8">
    <location>
        <begin position="1"/>
        <end position="79"/>
    </location>
</feature>